<proteinExistence type="predicted"/>
<evidence type="ECO:0000256" key="1">
    <source>
        <dbReference type="SAM" id="MobiDB-lite"/>
    </source>
</evidence>
<protein>
    <submittedName>
        <fullName evidence="2">Uncharacterized protein</fullName>
    </submittedName>
</protein>
<evidence type="ECO:0000313" key="2">
    <source>
        <dbReference type="EMBL" id="MPC37264.1"/>
    </source>
</evidence>
<name>A0A5B7EY66_PORTR</name>
<sequence>MKRVQGEIPSRLLPTNPGVKPGKLSDVTGVLKMADGDTKWVGEGAWTGLADGAGGIRGFLRDALHVPFQQARGIMDDFLVAGVGVASSQGVCFGEDLKHTDIGTS</sequence>
<accession>A0A5B7EY66</accession>
<keyword evidence="3" id="KW-1185">Reference proteome</keyword>
<organism evidence="2 3">
    <name type="scientific">Portunus trituberculatus</name>
    <name type="common">Swimming crab</name>
    <name type="synonym">Neptunus trituberculatus</name>
    <dbReference type="NCBI Taxonomy" id="210409"/>
    <lineage>
        <taxon>Eukaryota</taxon>
        <taxon>Metazoa</taxon>
        <taxon>Ecdysozoa</taxon>
        <taxon>Arthropoda</taxon>
        <taxon>Crustacea</taxon>
        <taxon>Multicrustacea</taxon>
        <taxon>Malacostraca</taxon>
        <taxon>Eumalacostraca</taxon>
        <taxon>Eucarida</taxon>
        <taxon>Decapoda</taxon>
        <taxon>Pleocyemata</taxon>
        <taxon>Brachyura</taxon>
        <taxon>Eubrachyura</taxon>
        <taxon>Portunoidea</taxon>
        <taxon>Portunidae</taxon>
        <taxon>Portuninae</taxon>
        <taxon>Portunus</taxon>
    </lineage>
</organism>
<feature type="region of interest" description="Disordered" evidence="1">
    <location>
        <begin position="1"/>
        <end position="24"/>
    </location>
</feature>
<comment type="caution">
    <text evidence="2">The sequence shown here is derived from an EMBL/GenBank/DDBJ whole genome shotgun (WGS) entry which is preliminary data.</text>
</comment>
<evidence type="ECO:0000313" key="3">
    <source>
        <dbReference type="Proteomes" id="UP000324222"/>
    </source>
</evidence>
<dbReference type="AlphaFoldDB" id="A0A5B7EY66"/>
<dbReference type="Proteomes" id="UP000324222">
    <property type="component" value="Unassembled WGS sequence"/>
</dbReference>
<reference evidence="2 3" key="1">
    <citation type="submission" date="2019-05" db="EMBL/GenBank/DDBJ databases">
        <title>Another draft genome of Portunus trituberculatus and its Hox gene families provides insights of decapod evolution.</title>
        <authorList>
            <person name="Jeong J.-H."/>
            <person name="Song I."/>
            <person name="Kim S."/>
            <person name="Choi T."/>
            <person name="Kim D."/>
            <person name="Ryu S."/>
            <person name="Kim W."/>
        </authorList>
    </citation>
    <scope>NUCLEOTIDE SEQUENCE [LARGE SCALE GENOMIC DNA]</scope>
    <source>
        <tissue evidence="2">Muscle</tissue>
    </source>
</reference>
<gene>
    <name evidence="2" type="ORF">E2C01_030738</name>
</gene>
<dbReference type="EMBL" id="VSRR010003730">
    <property type="protein sequence ID" value="MPC37264.1"/>
    <property type="molecule type" value="Genomic_DNA"/>
</dbReference>